<evidence type="ECO:0000256" key="1">
    <source>
        <dbReference type="ARBA" id="ARBA00022679"/>
    </source>
</evidence>
<name>A0A7W4USX3_9MICO</name>
<dbReference type="GO" id="GO:0016747">
    <property type="term" value="F:acyltransferase activity, transferring groups other than amino-acyl groups"/>
    <property type="evidence" value="ECO:0007669"/>
    <property type="project" value="InterPro"/>
</dbReference>
<protein>
    <submittedName>
        <fullName evidence="4">Ribosomal protein S18 acetylase RimI-like enzyme</fullName>
    </submittedName>
</protein>
<proteinExistence type="predicted"/>
<organism evidence="4 5">
    <name type="scientific">Pseudoclavibacter helvolus</name>
    <dbReference type="NCBI Taxonomy" id="255205"/>
    <lineage>
        <taxon>Bacteria</taxon>
        <taxon>Bacillati</taxon>
        <taxon>Actinomycetota</taxon>
        <taxon>Actinomycetes</taxon>
        <taxon>Micrococcales</taxon>
        <taxon>Microbacteriaceae</taxon>
        <taxon>Pseudoclavibacter</taxon>
    </lineage>
</organism>
<dbReference type="InterPro" id="IPR000182">
    <property type="entry name" value="GNAT_dom"/>
</dbReference>
<dbReference type="AlphaFoldDB" id="A0A7W4USX3"/>
<sequence>MTDTTIASTSVLDNPAWHSLTGAHAHLAIGGDLVKRYPSDVSPFLGVRSWDEPGVWDAITELLGSGAELAISHADPEVPEGWEQTWRGEGVQLVQTSRLQTRPDDEVVELGADDADDMLALVERNQPGPFLPRTYVLGRYVGIRRDDKLIAMAGERLHPEGWTEISAVAVDADHRRQGLASRLVLDVAFHIQERGDQALMHAAAINTGAISAYEKLGFELRRATPFTGVRVP</sequence>
<evidence type="ECO:0000313" key="4">
    <source>
        <dbReference type="EMBL" id="MBB2959412.1"/>
    </source>
</evidence>
<dbReference type="CDD" id="cd04301">
    <property type="entry name" value="NAT_SF"/>
    <property type="match status" value="1"/>
</dbReference>
<evidence type="ECO:0000259" key="3">
    <source>
        <dbReference type="PROSITE" id="PS51186"/>
    </source>
</evidence>
<dbReference type="Pfam" id="PF08445">
    <property type="entry name" value="FR47"/>
    <property type="match status" value="1"/>
</dbReference>
<dbReference type="InterPro" id="IPR050680">
    <property type="entry name" value="YpeA/RimI_acetyltransf"/>
</dbReference>
<dbReference type="InterPro" id="IPR016181">
    <property type="entry name" value="Acyl_CoA_acyltransferase"/>
</dbReference>
<feature type="domain" description="N-acetyltransferase" evidence="3">
    <location>
        <begin position="105"/>
        <end position="232"/>
    </location>
</feature>
<dbReference type="Gene3D" id="3.40.630.30">
    <property type="match status" value="1"/>
</dbReference>
<gene>
    <name evidence="4" type="ORF">FHX72_003577</name>
</gene>
<dbReference type="RefSeq" id="WP_068478513.1">
    <property type="nucleotide sequence ID" value="NZ_CZJS01000087.1"/>
</dbReference>
<dbReference type="PANTHER" id="PTHR43420:SF3">
    <property type="entry name" value="N-ACETYLTRANSFERASE DOMAIN-CONTAINING PROTEIN"/>
    <property type="match status" value="1"/>
</dbReference>
<comment type="caution">
    <text evidence="4">The sequence shown here is derived from an EMBL/GenBank/DDBJ whole genome shotgun (WGS) entry which is preliminary data.</text>
</comment>
<keyword evidence="1" id="KW-0808">Transferase</keyword>
<evidence type="ECO:0000313" key="5">
    <source>
        <dbReference type="Proteomes" id="UP000545286"/>
    </source>
</evidence>
<dbReference type="GO" id="GO:0005840">
    <property type="term" value="C:ribosome"/>
    <property type="evidence" value="ECO:0007669"/>
    <property type="project" value="UniProtKB-KW"/>
</dbReference>
<evidence type="ECO:0000256" key="2">
    <source>
        <dbReference type="ARBA" id="ARBA00023315"/>
    </source>
</evidence>
<keyword evidence="4" id="KW-0689">Ribosomal protein</keyword>
<keyword evidence="2" id="KW-0012">Acyltransferase</keyword>
<dbReference type="Proteomes" id="UP000545286">
    <property type="component" value="Unassembled WGS sequence"/>
</dbReference>
<dbReference type="PROSITE" id="PS51186">
    <property type="entry name" value="GNAT"/>
    <property type="match status" value="1"/>
</dbReference>
<dbReference type="PANTHER" id="PTHR43420">
    <property type="entry name" value="ACETYLTRANSFERASE"/>
    <property type="match status" value="1"/>
</dbReference>
<keyword evidence="4" id="KW-0687">Ribonucleoprotein</keyword>
<reference evidence="4 5" key="1">
    <citation type="submission" date="2020-08" db="EMBL/GenBank/DDBJ databases">
        <title>Sequencing the genomes of 1000 actinobacteria strains.</title>
        <authorList>
            <person name="Klenk H.-P."/>
        </authorList>
    </citation>
    <scope>NUCLEOTIDE SEQUENCE [LARGE SCALE GENOMIC DNA]</scope>
    <source>
        <strain evidence="4 5">DSM 20419</strain>
    </source>
</reference>
<dbReference type="EMBL" id="JACHWJ010000008">
    <property type="protein sequence ID" value="MBB2959412.1"/>
    <property type="molecule type" value="Genomic_DNA"/>
</dbReference>
<dbReference type="SUPFAM" id="SSF55729">
    <property type="entry name" value="Acyl-CoA N-acyltransferases (Nat)"/>
    <property type="match status" value="1"/>
</dbReference>
<accession>A0A7W4USX3</accession>
<keyword evidence="5" id="KW-1185">Reference proteome</keyword>
<dbReference type="OrthoDB" id="9797456at2"/>
<dbReference type="InterPro" id="IPR013653">
    <property type="entry name" value="GCN5-like_dom"/>
</dbReference>